<proteinExistence type="predicted"/>
<dbReference type="Gene3D" id="1.10.840.10">
    <property type="entry name" value="Ras guanine-nucleotide exchange factors catalytic domain"/>
    <property type="match status" value="1"/>
</dbReference>
<dbReference type="GO" id="GO:0005737">
    <property type="term" value="C:cytoplasm"/>
    <property type="evidence" value="ECO:0007669"/>
    <property type="project" value="UniProtKB-ARBA"/>
</dbReference>
<feature type="region of interest" description="Disordered" evidence="12">
    <location>
        <begin position="329"/>
        <end position="409"/>
    </location>
</feature>
<keyword evidence="13" id="KW-1133">Transmembrane helix</keyword>
<feature type="compositionally biased region" description="Polar residues" evidence="12">
    <location>
        <begin position="1393"/>
        <end position="1410"/>
    </location>
</feature>
<dbReference type="GO" id="GO:0005085">
    <property type="term" value="F:guanyl-nucleotide exchange factor activity"/>
    <property type="evidence" value="ECO:0007669"/>
    <property type="project" value="UniProtKB-KW"/>
</dbReference>
<keyword evidence="13" id="KW-0472">Membrane</keyword>
<evidence type="ECO:0000313" key="18">
    <source>
        <dbReference type="Proteomes" id="UP000697107"/>
    </source>
</evidence>
<dbReference type="InterPro" id="IPR011009">
    <property type="entry name" value="Kinase-like_dom_sf"/>
</dbReference>
<dbReference type="SUPFAM" id="SSF56112">
    <property type="entry name" value="Protein kinase-like (PK-like)"/>
    <property type="match status" value="1"/>
</dbReference>
<dbReference type="EC" id="2.7.11.1" evidence="1"/>
<keyword evidence="3" id="KW-0433">Leucine-rich repeat</keyword>
<dbReference type="InterPro" id="IPR051420">
    <property type="entry name" value="Ser_Thr_Kinases_DiverseReg"/>
</dbReference>
<dbReference type="GO" id="GO:0007264">
    <property type="term" value="P:small GTPase-mediated signal transduction"/>
    <property type="evidence" value="ECO:0007669"/>
    <property type="project" value="InterPro"/>
</dbReference>
<dbReference type="GO" id="GO:0004674">
    <property type="term" value="F:protein serine/threonine kinase activity"/>
    <property type="evidence" value="ECO:0007669"/>
    <property type="project" value="UniProtKB-KW"/>
</dbReference>
<evidence type="ECO:0000256" key="8">
    <source>
        <dbReference type="ARBA" id="ARBA00022840"/>
    </source>
</evidence>
<comment type="catalytic activity">
    <reaction evidence="10">
        <text>L-seryl-[protein] + ATP = O-phospho-L-seryl-[protein] + ADP + H(+)</text>
        <dbReference type="Rhea" id="RHEA:17989"/>
        <dbReference type="Rhea" id="RHEA-COMP:9863"/>
        <dbReference type="Rhea" id="RHEA-COMP:11604"/>
        <dbReference type="ChEBI" id="CHEBI:15378"/>
        <dbReference type="ChEBI" id="CHEBI:29999"/>
        <dbReference type="ChEBI" id="CHEBI:30616"/>
        <dbReference type="ChEBI" id="CHEBI:83421"/>
        <dbReference type="ChEBI" id="CHEBI:456216"/>
        <dbReference type="EC" id="2.7.11.1"/>
    </reaction>
</comment>
<keyword evidence="13" id="KW-0812">Transmembrane</keyword>
<comment type="caution">
    <text evidence="17">The sequence shown here is derived from an EMBL/GenBank/DDBJ whole genome shotgun (WGS) entry which is preliminary data.</text>
</comment>
<keyword evidence="8" id="KW-0067">ATP-binding</keyword>
<keyword evidence="6" id="KW-0547">Nucleotide-binding</keyword>
<evidence type="ECO:0000256" key="12">
    <source>
        <dbReference type="SAM" id="MobiDB-lite"/>
    </source>
</evidence>
<dbReference type="PROSITE" id="PS50003">
    <property type="entry name" value="PH_DOMAIN"/>
    <property type="match status" value="1"/>
</dbReference>
<evidence type="ECO:0000313" key="17">
    <source>
        <dbReference type="EMBL" id="KAG3000579.1"/>
    </source>
</evidence>
<organism evidence="17 18">
    <name type="scientific">Phytophthora cactorum</name>
    <dbReference type="NCBI Taxonomy" id="29920"/>
    <lineage>
        <taxon>Eukaryota</taxon>
        <taxon>Sar</taxon>
        <taxon>Stramenopiles</taxon>
        <taxon>Oomycota</taxon>
        <taxon>Peronosporomycetes</taxon>
        <taxon>Peronosporales</taxon>
        <taxon>Peronosporaceae</taxon>
        <taxon>Phytophthora</taxon>
    </lineage>
</organism>
<evidence type="ECO:0000256" key="6">
    <source>
        <dbReference type="ARBA" id="ARBA00022741"/>
    </source>
</evidence>
<evidence type="ECO:0000256" key="7">
    <source>
        <dbReference type="ARBA" id="ARBA00022777"/>
    </source>
</evidence>
<dbReference type="Gene3D" id="3.80.10.10">
    <property type="entry name" value="Ribonuclease Inhibitor"/>
    <property type="match status" value="1"/>
</dbReference>
<dbReference type="InterPro" id="IPR003591">
    <property type="entry name" value="Leu-rich_rpt_typical-subtyp"/>
</dbReference>
<evidence type="ECO:0000259" key="16">
    <source>
        <dbReference type="PROSITE" id="PS50011"/>
    </source>
</evidence>
<dbReference type="VEuPathDB" id="FungiDB:PC110_g164"/>
<evidence type="ECO:0000256" key="4">
    <source>
        <dbReference type="ARBA" id="ARBA00022679"/>
    </source>
</evidence>
<dbReference type="InterPro" id="IPR032675">
    <property type="entry name" value="LRR_dom_sf"/>
</dbReference>
<dbReference type="SMART" id="SM00147">
    <property type="entry name" value="RasGEF"/>
    <property type="match status" value="1"/>
</dbReference>
<evidence type="ECO:0000256" key="9">
    <source>
        <dbReference type="ARBA" id="ARBA00047899"/>
    </source>
</evidence>
<accession>A0A8T1GWL6</accession>
<dbReference type="PANTHER" id="PTHR48005:SF13">
    <property type="entry name" value="SERINE_THREONINE-PROTEIN KINASE DDB_G0278509-RELATED"/>
    <property type="match status" value="1"/>
</dbReference>
<dbReference type="VEuPathDB" id="FungiDB:PC110_g165"/>
<feature type="domain" description="PH" evidence="14">
    <location>
        <begin position="15"/>
        <end position="105"/>
    </location>
</feature>
<keyword evidence="7" id="KW-0418">Kinase</keyword>
<feature type="compositionally biased region" description="Polar residues" evidence="12">
    <location>
        <begin position="352"/>
        <end position="362"/>
    </location>
</feature>
<dbReference type="SUPFAM" id="SSF48366">
    <property type="entry name" value="Ras GEF"/>
    <property type="match status" value="1"/>
</dbReference>
<keyword evidence="4" id="KW-0808">Transferase</keyword>
<dbReference type="InterPro" id="IPR011993">
    <property type="entry name" value="PH-like_dom_sf"/>
</dbReference>
<feature type="compositionally biased region" description="Acidic residues" evidence="12">
    <location>
        <begin position="110"/>
        <end position="128"/>
    </location>
</feature>
<dbReference type="SMART" id="SM00369">
    <property type="entry name" value="LRR_TYP"/>
    <property type="match status" value="3"/>
</dbReference>
<feature type="region of interest" description="Disordered" evidence="12">
    <location>
        <begin position="103"/>
        <end position="152"/>
    </location>
</feature>
<dbReference type="SMART" id="SM00233">
    <property type="entry name" value="PH"/>
    <property type="match status" value="1"/>
</dbReference>
<dbReference type="PROSITE" id="PS50011">
    <property type="entry name" value="PROTEIN_KINASE_DOM"/>
    <property type="match status" value="1"/>
</dbReference>
<comment type="catalytic activity">
    <reaction evidence="9">
        <text>L-threonyl-[protein] + ATP = O-phospho-L-threonyl-[protein] + ADP + H(+)</text>
        <dbReference type="Rhea" id="RHEA:46608"/>
        <dbReference type="Rhea" id="RHEA-COMP:11060"/>
        <dbReference type="Rhea" id="RHEA-COMP:11605"/>
        <dbReference type="ChEBI" id="CHEBI:15378"/>
        <dbReference type="ChEBI" id="CHEBI:30013"/>
        <dbReference type="ChEBI" id="CHEBI:30616"/>
        <dbReference type="ChEBI" id="CHEBI:61977"/>
        <dbReference type="ChEBI" id="CHEBI:456216"/>
        <dbReference type="EC" id="2.7.11.1"/>
    </reaction>
</comment>
<evidence type="ECO:0000256" key="5">
    <source>
        <dbReference type="ARBA" id="ARBA00022737"/>
    </source>
</evidence>
<feature type="compositionally biased region" description="Polar residues" evidence="12">
    <location>
        <begin position="372"/>
        <end position="383"/>
    </location>
</feature>
<dbReference type="InterPro" id="IPR023578">
    <property type="entry name" value="Ras_GEF_dom_sf"/>
</dbReference>
<feature type="transmembrane region" description="Helical" evidence="13">
    <location>
        <begin position="1420"/>
        <end position="1443"/>
    </location>
</feature>
<dbReference type="InterPro" id="IPR000719">
    <property type="entry name" value="Prot_kinase_dom"/>
</dbReference>
<dbReference type="Proteomes" id="UP000697107">
    <property type="component" value="Unassembled WGS sequence"/>
</dbReference>
<evidence type="ECO:0000256" key="3">
    <source>
        <dbReference type="ARBA" id="ARBA00022614"/>
    </source>
</evidence>
<feature type="compositionally biased region" description="Low complexity" evidence="12">
    <location>
        <begin position="329"/>
        <end position="338"/>
    </location>
</feature>
<dbReference type="SUPFAM" id="SSF50729">
    <property type="entry name" value="PH domain-like"/>
    <property type="match status" value="1"/>
</dbReference>
<evidence type="ECO:0000259" key="15">
    <source>
        <dbReference type="PROSITE" id="PS50009"/>
    </source>
</evidence>
<dbReference type="GO" id="GO:0005524">
    <property type="term" value="F:ATP binding"/>
    <property type="evidence" value="ECO:0007669"/>
    <property type="project" value="UniProtKB-KW"/>
</dbReference>
<dbReference type="PANTHER" id="PTHR48005">
    <property type="entry name" value="LEUCINE RICH REPEAT KINASE 2"/>
    <property type="match status" value="1"/>
</dbReference>
<dbReference type="Pfam" id="PF07714">
    <property type="entry name" value="PK_Tyr_Ser-Thr"/>
    <property type="match status" value="1"/>
</dbReference>
<gene>
    <name evidence="17" type="ORF">PC118_g173</name>
</gene>
<dbReference type="SUPFAM" id="SSF52058">
    <property type="entry name" value="L domain-like"/>
    <property type="match status" value="1"/>
</dbReference>
<evidence type="ECO:0000256" key="13">
    <source>
        <dbReference type="SAM" id="Phobius"/>
    </source>
</evidence>
<feature type="domain" description="Ras-GEF" evidence="15">
    <location>
        <begin position="475"/>
        <end position="706"/>
    </location>
</feature>
<protein>
    <recommendedName>
        <fullName evidence="1">non-specific serine/threonine protein kinase</fullName>
        <ecNumber evidence="1">2.7.11.1</ecNumber>
    </recommendedName>
</protein>
<dbReference type="InterPro" id="IPR036964">
    <property type="entry name" value="RASGEF_cat_dom_sf"/>
</dbReference>
<dbReference type="Pfam" id="PF00617">
    <property type="entry name" value="RasGEF"/>
    <property type="match status" value="1"/>
</dbReference>
<keyword evidence="2" id="KW-0723">Serine/threonine-protein kinase</keyword>
<evidence type="ECO:0000256" key="11">
    <source>
        <dbReference type="PROSITE-ProRule" id="PRU00168"/>
    </source>
</evidence>
<dbReference type="EMBL" id="RCML01000002">
    <property type="protein sequence ID" value="KAG3000579.1"/>
    <property type="molecule type" value="Genomic_DNA"/>
</dbReference>
<keyword evidence="5" id="KW-0677">Repeat</keyword>
<dbReference type="Gene3D" id="1.10.510.10">
    <property type="entry name" value="Transferase(Phosphotransferase) domain 1"/>
    <property type="match status" value="1"/>
</dbReference>
<keyword evidence="11" id="KW-0344">Guanine-nucleotide releasing factor</keyword>
<dbReference type="InterPro" id="IPR001245">
    <property type="entry name" value="Ser-Thr/Tyr_kinase_cat_dom"/>
</dbReference>
<evidence type="ECO:0000259" key="14">
    <source>
        <dbReference type="PROSITE" id="PS50003"/>
    </source>
</evidence>
<evidence type="ECO:0000256" key="2">
    <source>
        <dbReference type="ARBA" id="ARBA00022527"/>
    </source>
</evidence>
<feature type="region of interest" description="Disordered" evidence="12">
    <location>
        <begin position="1393"/>
        <end position="1416"/>
    </location>
</feature>
<dbReference type="PROSITE" id="PS50009">
    <property type="entry name" value="RASGEF_CAT"/>
    <property type="match status" value="1"/>
</dbReference>
<evidence type="ECO:0000256" key="1">
    <source>
        <dbReference type="ARBA" id="ARBA00012513"/>
    </source>
</evidence>
<feature type="domain" description="Protein kinase" evidence="16">
    <location>
        <begin position="1491"/>
        <end position="1772"/>
    </location>
</feature>
<feature type="compositionally biased region" description="Basic and acidic residues" evidence="12">
    <location>
        <begin position="395"/>
        <end position="409"/>
    </location>
</feature>
<sequence length="1774" mass="195054">MDPTASSSKMDEIYEIIKEGSVAVRGHFMWRDRYVLIKPGEMVIRRRREGSIKAKIDLLDANIKLTFLGGQSLLTISMHGRDIVFDFRSTVTRDEWISAIVSAQERPGSDEECDENGTELLSGDETDDHEGHKRSSMTSMGTEKSDTLEEESEGYNDALLALQSVRDSVMQCHLSMGAAEVDTFITPRDNPVTPAFTPSLRRVQSAKRSEEELRQKRLRSLLTMIESTPHGGRVVLLHLGVVASAGITVGDMLLALGEKQRDNPRRGSFTPRILSTQKHNVAAFVRDILFHPIYSKREEVNTEVVQGLIDLFFPHCRLRRFSDDTEWQQVQPVQTRVPTKNDNDAEAGIRATPTTPNPTSRPLQRRKRRNHSFPNLSGISQLAKNKGLLPTSTDDNDRSISSRKCEEGGAQRLRDNLSVLFAPLTPSPGLGGGREPPISLLSPSTPFDSSSEEIDLICEDVPLPVPLRSLLWEMSCSEMAEQLTVFHHSQLTNVYPWEFLHHPKQAAKALTDHFNRLVAYFVWSVLVEDSPKERAEVIEDIISIAMAASAPPLNNFHLVMACVGCLGDTPLMSSRMPTTWKKVRAKYKTRLGELRRLCDHSGGFENLRRKQSTESARPVLSSDVSTASIIPFIGVIGVMLERLRSTSYFTAKKMLDLDKLERQYMVLNVLENALLKPAPRPCRAPQRGKTAPTETATQMTTRMQQFFETLKMEFATPRLHQLRSQQILANETSATSSASASFVLTATVNGSNRGGVPLTASLATSSSHGSIGPSEDSGLPFVSFRDICVLLVSVPNTRERIQMALEALFVDGRQPATQFLRKFWLDFKLNVWISGVGPTLHSVRLCVSALYQEVMTHKITELMQISGLDENSSDLHDMVYAKVVVMTVQPIYLKIVSKVKRNFVKEDAHASARLLKSTPQVVVDTSKPTMAWSSCSSSSPVELLDLVCQLVALPRASTTTAAVAATDHQLAAVELLGALQHQGRHTFLATNPVSSLYLMKLILDRKYLPLARRQALDVFVAAATWLRKEQRVSSDEPQGAHFGSSILAPLRYQQSLVYPSMRVWWTLALELLSDAALAASSSGSSASTTSGTLNTLTTSCNGGCSNNGACVVVGQSSANSINCVNDTSCVTLSSGQSALCLDAFSSSATEWIFQPAESNDTAGVGPFERVGLLQLDDHVTDLTFRKADQGEEPLSGSLQLASMNIQPDATLDKVTFQNLSLSGLDSALPLNSVKRIYINNCSLSEIPTAAVAGDSVTVIDLAGNAITKVDTDFQEETFTNLTLLDLSSNALTEFDLVADNFPAMTTLYLHGNSLKAVPDVVFNLSTLQYLTLIDNPINASDLTAQQFAFLATLQMFTIDGLTNTSACPTTAAQSALNESFTFCVGNAEEASNNTVTEQPATTVPATTENDSSSSSSNKTWVILGACLGAVVLLVLIGLIWWCCRRRRNDQPKLMNSTIPSIAIGMGDMSDHPYMELGVPRSNASSQTTSDFELLASVADGYIGLTRLSYDDVFLHKMLRVSSRSELWLGEYKHEAVLVKKIKSNTASKALLRDFVTEIELMFELKHPRIAAFRGAMWDADGTELCAVVEYVEKGALRDCTVNSSIELSVPKQHAIARQISEAMVFLHKQNIVHGRLNAFNILLDKDYSAKLSLFSIFHYVKLSPLDNECKIFVAPEILRGEQPSERSDIYAFGVVLVEIDTGETPVMNARRLSMERSGREDALSPTAKKTGFRLSRLCSGVMKDVITACLEKDPARRPSMSEVVLAFKNGAMKL</sequence>
<name>A0A8T1GWL6_9STRA</name>
<reference evidence="17" key="1">
    <citation type="submission" date="2018-10" db="EMBL/GenBank/DDBJ databases">
        <title>Effector identification in a new, highly contiguous assembly of the strawberry crown rot pathogen Phytophthora cactorum.</title>
        <authorList>
            <person name="Armitage A.D."/>
            <person name="Nellist C.F."/>
            <person name="Bates H."/>
            <person name="Vickerstaff R.J."/>
            <person name="Harrison R.J."/>
        </authorList>
    </citation>
    <scope>NUCLEOTIDE SEQUENCE</scope>
    <source>
        <strain evidence="17">P415</strain>
    </source>
</reference>
<dbReference type="InterPro" id="IPR001895">
    <property type="entry name" value="RASGEF_cat_dom"/>
</dbReference>
<evidence type="ECO:0000256" key="10">
    <source>
        <dbReference type="ARBA" id="ARBA00048679"/>
    </source>
</evidence>
<dbReference type="Gene3D" id="2.30.29.30">
    <property type="entry name" value="Pleckstrin-homology domain (PH domain)/Phosphotyrosine-binding domain (PTB)"/>
    <property type="match status" value="1"/>
</dbReference>
<dbReference type="InterPro" id="IPR001849">
    <property type="entry name" value="PH_domain"/>
</dbReference>